<reference evidence="2 3" key="1">
    <citation type="journal article" date="2013" name="BMC Genomics">
        <title>Genomics-driven discovery of the pneumocandin biosynthetic gene cluster in the fungus Glarea lozoyensis.</title>
        <authorList>
            <person name="Chen L."/>
            <person name="Yue Q."/>
            <person name="Zhang X."/>
            <person name="Xiang M."/>
            <person name="Wang C."/>
            <person name="Li S."/>
            <person name="Che Y."/>
            <person name="Ortiz-Lopez F.J."/>
            <person name="Bills G.F."/>
            <person name="Liu X."/>
            <person name="An Z."/>
        </authorList>
    </citation>
    <scope>NUCLEOTIDE SEQUENCE [LARGE SCALE GENOMIC DNA]</scope>
    <source>
        <strain evidence="3">ATCC 20868 / MF5171</strain>
    </source>
</reference>
<sequence>MALQLRPTIGRHKTPRTPPAVRHNGYSQLLSPPQTSVISGSSQWNLARARLANTFSTPIKYEDEPTFFTSPQVAASPIKYEHEATFFTSPQFTCSFDTPIKDEDELTMFTPPQAANSFNTTIKYEDEATMFTPYHVASSFNTPTKHEDEPTMFTPPLLTRLSEFEEDSNGFVEGLSSEDESEDLPSTPGPISQSKPNRCSANSPTIKLRTSADIDDDNVSSEEDDQWTNLCQDLFGKDLPADDNPEHKVELQFKNEQIETEDVEMEDSVPMKKEEPTSVTLLVNQRNCNLIDAYTHSPSHFKNEPETSCVKKETIGDTQTEPCFSKSSAPVDLASVKTELLPALTIKDRIEADNRDIDAARIKAEKKSRGRSVLGRVGSMKVEEVRETVPSGLGISDARLPRDIENKECRRPSARPFRRSKYSWFTKVKSDQTTKPAVKHSVRQLPPLLGLGISNATSEKEESKDEAFTQKNFYCPESLGQGIKTEKIGVKVEKTVMDGDKFAGVMSVRTPPLCSTQSPDSSVSSVEGCGELKTAASPTLLPSSEKAVLKRAFGDSGLESDSELHTKRLCYRTKTVDHTTHDDFGESKALKFSSAQKDRGKIQARSSTPLVFLKQFGGNQVVFGGKKKACKSSESIPVSPEITSRGWTAVSSRDTSSSVDSKKRARDLTSISNDHEVDLYDIELILPTRFKESSSKRRRTSIAEDFNSASASKGKKLTTSNLEFNNNITPRLFSEYMETTPAKAYKYHNNVLGPCNPRLLALNAACDAFQAKMRVPPKSPTPDAASEVSSDTLCLGDGEGGSTWEGCKDSDEERKWGFDALWGSDEETDQGGYVESSEGEGGLRVESPTPGLQNSTVQEAALAFAF</sequence>
<feature type="region of interest" description="Disordered" evidence="1">
    <location>
        <begin position="776"/>
        <end position="795"/>
    </location>
</feature>
<evidence type="ECO:0000313" key="2">
    <source>
        <dbReference type="EMBL" id="EPE29294.1"/>
    </source>
</evidence>
<gene>
    <name evidence="2" type="ORF">GLAREA_00454</name>
</gene>
<feature type="region of interest" description="Disordered" evidence="1">
    <location>
        <begin position="1"/>
        <end position="22"/>
    </location>
</feature>
<proteinExistence type="predicted"/>
<name>S3CWJ8_GLAL2</name>
<feature type="compositionally biased region" description="Polar residues" evidence="1">
    <location>
        <begin position="189"/>
        <end position="204"/>
    </location>
</feature>
<dbReference type="Proteomes" id="UP000016922">
    <property type="component" value="Unassembled WGS sequence"/>
</dbReference>
<dbReference type="EMBL" id="KE145367">
    <property type="protein sequence ID" value="EPE29294.1"/>
    <property type="molecule type" value="Genomic_DNA"/>
</dbReference>
<dbReference type="GeneID" id="19459512"/>
<accession>S3CWJ8</accession>
<feature type="region of interest" description="Disordered" evidence="1">
    <location>
        <begin position="168"/>
        <end position="204"/>
    </location>
</feature>
<dbReference type="RefSeq" id="XP_008083403.1">
    <property type="nucleotide sequence ID" value="XM_008085212.1"/>
</dbReference>
<dbReference type="AlphaFoldDB" id="S3CWJ8"/>
<organism evidence="2 3">
    <name type="scientific">Glarea lozoyensis (strain ATCC 20868 / MF5171)</name>
    <dbReference type="NCBI Taxonomy" id="1116229"/>
    <lineage>
        <taxon>Eukaryota</taxon>
        <taxon>Fungi</taxon>
        <taxon>Dikarya</taxon>
        <taxon>Ascomycota</taxon>
        <taxon>Pezizomycotina</taxon>
        <taxon>Leotiomycetes</taxon>
        <taxon>Helotiales</taxon>
        <taxon>Helotiaceae</taxon>
        <taxon>Glarea</taxon>
    </lineage>
</organism>
<dbReference type="HOGENOM" id="CLU_330948_0_0_1"/>
<evidence type="ECO:0000256" key="1">
    <source>
        <dbReference type="SAM" id="MobiDB-lite"/>
    </source>
</evidence>
<feature type="region of interest" description="Disordered" evidence="1">
    <location>
        <begin position="822"/>
        <end position="852"/>
    </location>
</feature>
<feature type="compositionally biased region" description="Low complexity" evidence="1">
    <location>
        <begin position="648"/>
        <end position="659"/>
    </location>
</feature>
<protein>
    <submittedName>
        <fullName evidence="2">Uncharacterized protein</fullName>
    </submittedName>
</protein>
<feature type="region of interest" description="Disordered" evidence="1">
    <location>
        <begin position="645"/>
        <end position="666"/>
    </location>
</feature>
<dbReference type="KEGG" id="glz:GLAREA_00454"/>
<evidence type="ECO:0000313" key="3">
    <source>
        <dbReference type="Proteomes" id="UP000016922"/>
    </source>
</evidence>
<keyword evidence="3" id="KW-1185">Reference proteome</keyword>